<dbReference type="NCBIfam" id="TIGR03135">
    <property type="entry name" value="malonate_mdcG"/>
    <property type="match status" value="1"/>
</dbReference>
<reference evidence="5 6" key="1">
    <citation type="submission" date="2018-03" db="EMBL/GenBank/DDBJ databases">
        <title>Genome sequence of the symbiotic type strain Mesorhizobium helmanticense CSLC115NT isolated from Lotus corniculatus nodules.</title>
        <authorList>
            <person name="Sannazzaro A.I."/>
            <person name="Torres Tejerizo G.A."/>
            <person name="Dip D."/>
            <person name="Caballero M."/>
            <person name="Pistorio M."/>
            <person name="Estrella M.J."/>
        </authorList>
    </citation>
    <scope>NUCLEOTIDE SEQUENCE [LARGE SCALE GENOMIC DNA]</scope>
    <source>
        <strain evidence="5 6">CSLC115N</strain>
    </source>
</reference>
<evidence type="ECO:0000259" key="3">
    <source>
        <dbReference type="Pfam" id="PF10620"/>
    </source>
</evidence>
<dbReference type="InterPro" id="IPR049180">
    <property type="entry name" value="MdcG_C"/>
</dbReference>
<keyword evidence="2" id="KW-0548">Nucleotidyltransferase</keyword>
<dbReference type="InterPro" id="IPR048903">
    <property type="entry name" value="MdcG_N"/>
</dbReference>
<dbReference type="EMBL" id="PZJX01000014">
    <property type="protein sequence ID" value="PTE11296.1"/>
    <property type="molecule type" value="Genomic_DNA"/>
</dbReference>
<evidence type="ECO:0000259" key="4">
    <source>
        <dbReference type="Pfam" id="PF20866"/>
    </source>
</evidence>
<proteinExistence type="predicted"/>
<evidence type="ECO:0000313" key="5">
    <source>
        <dbReference type="EMBL" id="PTE11296.1"/>
    </source>
</evidence>
<dbReference type="Pfam" id="PF20866">
    <property type="entry name" value="MdcG_N"/>
    <property type="match status" value="1"/>
</dbReference>
<keyword evidence="1" id="KW-0808">Transferase</keyword>
<dbReference type="GO" id="GO:0016779">
    <property type="term" value="F:nucleotidyltransferase activity"/>
    <property type="evidence" value="ECO:0007669"/>
    <property type="project" value="UniProtKB-KW"/>
</dbReference>
<accession>A0A2T4J053</accession>
<feature type="domain" description="Phosphoribosyl-dephospho-CoA transferase MdcG N-terminal" evidence="4">
    <location>
        <begin position="21"/>
        <end position="104"/>
    </location>
</feature>
<keyword evidence="6" id="KW-1185">Reference proteome</keyword>
<evidence type="ECO:0000313" key="6">
    <source>
        <dbReference type="Proteomes" id="UP000240259"/>
    </source>
</evidence>
<dbReference type="AlphaFoldDB" id="A0A2T4J053"/>
<protein>
    <submittedName>
        <fullName evidence="5">Malonate decarboxylase holo-[acyl-carrier-protein] synthase</fullName>
    </submittedName>
</protein>
<comment type="caution">
    <text evidence="5">The sequence shown here is derived from an EMBL/GenBank/DDBJ whole genome shotgun (WGS) entry which is preliminary data.</text>
</comment>
<dbReference type="OrthoDB" id="5498803at2"/>
<feature type="domain" description="Phosphoribosyl-dephospho-CoA transferase MdcG C-terminal" evidence="3">
    <location>
        <begin position="109"/>
        <end position="229"/>
    </location>
</feature>
<sequence>MPPASPGAWRTRRANTAVHSRHQLLRIRPEAWAGVLDRAPGIPELAGDERELLAGWAERGWPVIVRRPAPGETRGISVGLPMPPSLGKRRIGLTVPVRAVARMFPLVALEEAAASAAPRMRPQIDAVLALGRRLALRPAVFGALLWQHLTGLSYLRPASDLDLLWPTPDRDIQADLLAGLERIDERGPVRLDGEVLFSGGAGVNWRELHAEIGRPAGAVLVKSMEGAELRCVRTLFA</sequence>
<organism evidence="5 6">
    <name type="scientific">Mesorhizobium helmanticense</name>
    <dbReference type="NCBI Taxonomy" id="1776423"/>
    <lineage>
        <taxon>Bacteria</taxon>
        <taxon>Pseudomonadati</taxon>
        <taxon>Pseudomonadota</taxon>
        <taxon>Alphaproteobacteria</taxon>
        <taxon>Hyphomicrobiales</taxon>
        <taxon>Phyllobacteriaceae</taxon>
        <taxon>Mesorhizobium</taxon>
    </lineage>
</organism>
<evidence type="ECO:0000256" key="1">
    <source>
        <dbReference type="ARBA" id="ARBA00022679"/>
    </source>
</evidence>
<gene>
    <name evidence="5" type="primary">mdcG</name>
    <name evidence="5" type="ORF">C9427_06715</name>
</gene>
<name>A0A2T4J053_9HYPH</name>
<dbReference type="InterPro" id="IPR017557">
    <property type="entry name" value="Holo-ACP_synthase"/>
</dbReference>
<dbReference type="Pfam" id="PF10620">
    <property type="entry name" value="MdcG"/>
    <property type="match status" value="1"/>
</dbReference>
<dbReference type="Proteomes" id="UP000240259">
    <property type="component" value="Unassembled WGS sequence"/>
</dbReference>
<evidence type="ECO:0000256" key="2">
    <source>
        <dbReference type="ARBA" id="ARBA00022695"/>
    </source>
</evidence>